<feature type="region of interest" description="Disordered" evidence="2">
    <location>
        <begin position="341"/>
        <end position="369"/>
    </location>
</feature>
<keyword evidence="1" id="KW-0862">Zinc</keyword>
<accession>A0AAD9J8X4</accession>
<evidence type="ECO:0000256" key="2">
    <source>
        <dbReference type="SAM" id="MobiDB-lite"/>
    </source>
</evidence>
<dbReference type="AlphaFoldDB" id="A0AAD9J8X4"/>
<comment type="caution">
    <text evidence="4">The sequence shown here is derived from an EMBL/GenBank/DDBJ whole genome shotgun (WGS) entry which is preliminary data.</text>
</comment>
<reference evidence="4" key="1">
    <citation type="journal article" date="2023" name="Mol. Biol. Evol.">
        <title>Third-Generation Sequencing Reveals the Adaptive Role of the Epigenome in Three Deep-Sea Polychaetes.</title>
        <authorList>
            <person name="Perez M."/>
            <person name="Aroh O."/>
            <person name="Sun Y."/>
            <person name="Lan Y."/>
            <person name="Juniper S.K."/>
            <person name="Young C.R."/>
            <person name="Angers B."/>
            <person name="Qian P.Y."/>
        </authorList>
    </citation>
    <scope>NUCLEOTIDE SEQUENCE</scope>
    <source>
        <strain evidence="4">P08H-3</strain>
    </source>
</reference>
<dbReference type="GO" id="GO:0008270">
    <property type="term" value="F:zinc ion binding"/>
    <property type="evidence" value="ECO:0007669"/>
    <property type="project" value="UniProtKB-KW"/>
</dbReference>
<evidence type="ECO:0000259" key="3">
    <source>
        <dbReference type="PROSITE" id="PS50157"/>
    </source>
</evidence>
<organism evidence="4 5">
    <name type="scientific">Paralvinella palmiformis</name>
    <dbReference type="NCBI Taxonomy" id="53620"/>
    <lineage>
        <taxon>Eukaryota</taxon>
        <taxon>Metazoa</taxon>
        <taxon>Spiralia</taxon>
        <taxon>Lophotrochozoa</taxon>
        <taxon>Annelida</taxon>
        <taxon>Polychaeta</taxon>
        <taxon>Sedentaria</taxon>
        <taxon>Canalipalpata</taxon>
        <taxon>Terebellida</taxon>
        <taxon>Terebelliformia</taxon>
        <taxon>Alvinellidae</taxon>
        <taxon>Paralvinella</taxon>
    </lineage>
</organism>
<keyword evidence="1" id="KW-0479">Metal-binding</keyword>
<dbReference type="Pfam" id="PF10491">
    <property type="entry name" value="Nrf1_DNA-bind"/>
    <property type="match status" value="1"/>
</dbReference>
<proteinExistence type="predicted"/>
<feature type="region of interest" description="Disordered" evidence="2">
    <location>
        <begin position="795"/>
        <end position="819"/>
    </location>
</feature>
<keyword evidence="5" id="KW-1185">Reference proteome</keyword>
<dbReference type="PROSITE" id="PS50157">
    <property type="entry name" value="ZINC_FINGER_C2H2_2"/>
    <property type="match status" value="1"/>
</dbReference>
<dbReference type="InterPro" id="IPR019525">
    <property type="entry name" value="Nrf1_NLS/DNA-bd_dimer"/>
</dbReference>
<protein>
    <recommendedName>
        <fullName evidence="3">C2H2-type domain-containing protein</fullName>
    </recommendedName>
</protein>
<name>A0AAD9J8X4_9ANNE</name>
<gene>
    <name evidence="4" type="ORF">LSH36_503g01041</name>
</gene>
<dbReference type="EMBL" id="JAODUP010000503">
    <property type="protein sequence ID" value="KAK2148303.1"/>
    <property type="molecule type" value="Genomic_DNA"/>
</dbReference>
<dbReference type="InterPro" id="IPR013087">
    <property type="entry name" value="Znf_C2H2_type"/>
</dbReference>
<evidence type="ECO:0000313" key="4">
    <source>
        <dbReference type="EMBL" id="KAK2148303.1"/>
    </source>
</evidence>
<feature type="domain" description="C2H2-type" evidence="3">
    <location>
        <begin position="183"/>
        <end position="214"/>
    </location>
</feature>
<evidence type="ECO:0000313" key="5">
    <source>
        <dbReference type="Proteomes" id="UP001208570"/>
    </source>
</evidence>
<evidence type="ECO:0000256" key="1">
    <source>
        <dbReference type="PROSITE-ProRule" id="PRU00042"/>
    </source>
</evidence>
<feature type="region of interest" description="Disordered" evidence="2">
    <location>
        <begin position="834"/>
        <end position="861"/>
    </location>
</feature>
<keyword evidence="1" id="KW-0863">Zinc-finger</keyword>
<dbReference type="Proteomes" id="UP001208570">
    <property type="component" value="Unassembled WGS sequence"/>
</dbReference>
<sequence>MEAILPVPNNPVEHMSRRELLAFISKVLQAELQDKQNTISGTNQKPEWWPGELSFSDIQSLWNESKKTCGDVNSVAKEMKKLVQSCYRYHGQEHLLSVNRPVGIDRATIEVVNNEDGSVSVITDQAVVTFENRQNTEYATSPVKMDTTAPCGLPTSLDVYYDSTVTSKTAHAGCCPVLSQQLHECSSCKQVFTHKRHLNRHQRFYCKSHGTETNPNPYRTRLSNLPIHQKGTEEIIVVKPRKRQKLIEEKVTFPSKEVYMVMLGLLPHFKAAKLQQQSMTKDVTNCNVLELGDENIPPSAPTTPHSKRSLISLFRESSPLGHHQQKCKRACVPKKEIMVDVDEDENESVSSSSNCGEDGHDDDGEDNYKPRRVMSLLNIDITSLLGNRVRKHINSHYDNIESSPMLRRSNYECYCRTPIKTRDVGRLRNRGQEFQVTFRKTKHTAPKHYHQYKFSRAQLREFCSLLETGLNRQSRALRKHMRKCKVVLQPLSEKDISKWGPQSRSTKECTGEVGSSKFPGFALVKSESNKLLFPSQLGFDISHAIRGNSLDVASSKSSDGSSDRSELDDEIIILDELEPTTVKQTENVVTPSSHRQRRKSPVIPRRWIDDGDSKFDDVISISSSDSEDDLKVVSSSISKDLATARATTSRINQKTKQLLHPSALLFKCHICSEEIICAENANIFIKQHFADCHDVHNIELVEHLDASGQKVFSIIDTSSSTKQMNAGKRTGGKRLRSPLASRDVCNEINLPSDEIKKSKSHGKTKVKNCTKNNRKRINMTAMDRLKGSNVVEGNKKTRAKTKSSASKNKTVSPGLMKSGKLCSSNFSAKNHIEALSPQRTAKKGKSKATLVSAKGRSMRHS</sequence>